<evidence type="ECO:0000256" key="5">
    <source>
        <dbReference type="ARBA" id="ARBA00022741"/>
    </source>
</evidence>
<keyword evidence="5" id="KW-0547">Nucleotide-binding</keyword>
<dbReference type="SMART" id="SM00382">
    <property type="entry name" value="AAA"/>
    <property type="match status" value="1"/>
</dbReference>
<evidence type="ECO:0000259" key="8">
    <source>
        <dbReference type="PROSITE" id="PS50893"/>
    </source>
</evidence>
<dbReference type="SUPFAM" id="SSF52540">
    <property type="entry name" value="P-loop containing nucleoside triphosphate hydrolases"/>
    <property type="match status" value="1"/>
</dbReference>
<proteinExistence type="inferred from homology"/>
<sequence>MTEPTLRVRDLDVELLSGGGWRKVVDDVSFDVHAGETLGIVGESGSGKTITSLAVLGLLPKRTSKVGSGSIQLAGKELVGLRRSELEDLRGNEMSMIFQEPMTSLNPAFTVGAQIAEGVRRHRGCSRADAHKRAVEMLDLVGIPGAASRAKSYPYEMSGGMRQRVMIALAIASDPRLLIADEPTTALDVTIQAQILELLKRMQRELGLALVFITHNMGVVADVCDRVVVMYAGQVVEHNTVEEIFAHPRQPYTSGLLRATPTIDRISGPLVSIPGRPPDDPAAMTGCRFEPRCPFAVEACAHETVALVTGPEGEQHRCIRADELHLAIRPNVGRP</sequence>
<dbReference type="InterPro" id="IPR003439">
    <property type="entry name" value="ABC_transporter-like_ATP-bd"/>
</dbReference>
<dbReference type="InterPro" id="IPR003593">
    <property type="entry name" value="AAA+_ATPase"/>
</dbReference>
<dbReference type="InterPro" id="IPR027417">
    <property type="entry name" value="P-loop_NTPase"/>
</dbReference>
<comment type="subcellular location">
    <subcellularLocation>
        <location evidence="1">Cell membrane</location>
        <topology evidence="1">Peripheral membrane protein</topology>
    </subcellularLocation>
</comment>
<dbReference type="GO" id="GO:0015833">
    <property type="term" value="P:peptide transport"/>
    <property type="evidence" value="ECO:0007669"/>
    <property type="project" value="InterPro"/>
</dbReference>
<dbReference type="RefSeq" id="WP_154759721.1">
    <property type="nucleotide sequence ID" value="NZ_WMBA01000051.1"/>
</dbReference>
<dbReference type="PROSITE" id="PS00211">
    <property type="entry name" value="ABC_TRANSPORTER_1"/>
    <property type="match status" value="1"/>
</dbReference>
<comment type="similarity">
    <text evidence="2">Belongs to the ABC transporter superfamily.</text>
</comment>
<dbReference type="Proteomes" id="UP000440096">
    <property type="component" value="Unassembled WGS sequence"/>
</dbReference>
<evidence type="ECO:0000313" key="9">
    <source>
        <dbReference type="EMBL" id="MTD57592.1"/>
    </source>
</evidence>
<dbReference type="PANTHER" id="PTHR43297">
    <property type="entry name" value="OLIGOPEPTIDE TRANSPORT ATP-BINDING PROTEIN APPD"/>
    <property type="match status" value="1"/>
</dbReference>
<evidence type="ECO:0000256" key="2">
    <source>
        <dbReference type="ARBA" id="ARBA00005417"/>
    </source>
</evidence>
<evidence type="ECO:0000256" key="3">
    <source>
        <dbReference type="ARBA" id="ARBA00022448"/>
    </source>
</evidence>
<dbReference type="NCBIfam" id="TIGR01727">
    <property type="entry name" value="oligo_HPY"/>
    <property type="match status" value="1"/>
</dbReference>
<name>A0A6N7Z035_9PSEU</name>
<evidence type="ECO:0000256" key="4">
    <source>
        <dbReference type="ARBA" id="ARBA00022475"/>
    </source>
</evidence>
<evidence type="ECO:0000256" key="7">
    <source>
        <dbReference type="ARBA" id="ARBA00023136"/>
    </source>
</evidence>
<keyword evidence="4" id="KW-1003">Cell membrane</keyword>
<dbReference type="Gene3D" id="3.40.50.300">
    <property type="entry name" value="P-loop containing nucleotide triphosphate hydrolases"/>
    <property type="match status" value="1"/>
</dbReference>
<dbReference type="InterPro" id="IPR013563">
    <property type="entry name" value="Oligopep_ABC_C"/>
</dbReference>
<feature type="domain" description="ABC transporter" evidence="8">
    <location>
        <begin position="6"/>
        <end position="257"/>
    </location>
</feature>
<dbReference type="PANTHER" id="PTHR43297:SF2">
    <property type="entry name" value="DIPEPTIDE TRANSPORT ATP-BINDING PROTEIN DPPD"/>
    <property type="match status" value="1"/>
</dbReference>
<organism evidence="9 10">
    <name type="scientific">Amycolatopsis pithecellobii</name>
    <dbReference type="NCBI Taxonomy" id="664692"/>
    <lineage>
        <taxon>Bacteria</taxon>
        <taxon>Bacillati</taxon>
        <taxon>Actinomycetota</taxon>
        <taxon>Actinomycetes</taxon>
        <taxon>Pseudonocardiales</taxon>
        <taxon>Pseudonocardiaceae</taxon>
        <taxon>Amycolatopsis</taxon>
    </lineage>
</organism>
<dbReference type="InterPro" id="IPR050388">
    <property type="entry name" value="ABC_Ni/Peptide_Import"/>
</dbReference>
<reference evidence="9 10" key="1">
    <citation type="submission" date="2019-11" db="EMBL/GenBank/DDBJ databases">
        <title>Draft genome of Amycolatopsis RM579.</title>
        <authorList>
            <person name="Duangmal K."/>
            <person name="Mingma R."/>
        </authorList>
    </citation>
    <scope>NUCLEOTIDE SEQUENCE [LARGE SCALE GENOMIC DNA]</scope>
    <source>
        <strain evidence="9 10">RM579</strain>
    </source>
</reference>
<dbReference type="FunFam" id="3.40.50.300:FF:000016">
    <property type="entry name" value="Oligopeptide ABC transporter ATP-binding component"/>
    <property type="match status" value="1"/>
</dbReference>
<dbReference type="OrthoDB" id="3327300at2"/>
<protein>
    <submittedName>
        <fullName evidence="9">ATP-binding cassette domain-containing protein</fullName>
    </submittedName>
</protein>
<dbReference type="GO" id="GO:0005886">
    <property type="term" value="C:plasma membrane"/>
    <property type="evidence" value="ECO:0007669"/>
    <property type="project" value="UniProtKB-SubCell"/>
</dbReference>
<dbReference type="AlphaFoldDB" id="A0A6N7Z035"/>
<gene>
    <name evidence="9" type="ORF">GKO32_26985</name>
</gene>
<dbReference type="Pfam" id="PF00005">
    <property type="entry name" value="ABC_tran"/>
    <property type="match status" value="1"/>
</dbReference>
<accession>A0A6N7Z035</accession>
<keyword evidence="7" id="KW-0472">Membrane</keyword>
<comment type="caution">
    <text evidence="9">The sequence shown here is derived from an EMBL/GenBank/DDBJ whole genome shotgun (WGS) entry which is preliminary data.</text>
</comment>
<dbReference type="InterPro" id="IPR017871">
    <property type="entry name" value="ABC_transporter-like_CS"/>
</dbReference>
<evidence type="ECO:0000313" key="10">
    <source>
        <dbReference type="Proteomes" id="UP000440096"/>
    </source>
</evidence>
<evidence type="ECO:0000256" key="6">
    <source>
        <dbReference type="ARBA" id="ARBA00022840"/>
    </source>
</evidence>
<dbReference type="EMBL" id="WMBA01000051">
    <property type="protein sequence ID" value="MTD57592.1"/>
    <property type="molecule type" value="Genomic_DNA"/>
</dbReference>
<dbReference type="CDD" id="cd03257">
    <property type="entry name" value="ABC_NikE_OppD_transporters"/>
    <property type="match status" value="1"/>
</dbReference>
<keyword evidence="3" id="KW-0813">Transport</keyword>
<dbReference type="GO" id="GO:0016887">
    <property type="term" value="F:ATP hydrolysis activity"/>
    <property type="evidence" value="ECO:0007669"/>
    <property type="project" value="InterPro"/>
</dbReference>
<keyword evidence="6 9" id="KW-0067">ATP-binding</keyword>
<evidence type="ECO:0000256" key="1">
    <source>
        <dbReference type="ARBA" id="ARBA00004202"/>
    </source>
</evidence>
<dbReference type="PROSITE" id="PS50893">
    <property type="entry name" value="ABC_TRANSPORTER_2"/>
    <property type="match status" value="1"/>
</dbReference>
<keyword evidence="10" id="KW-1185">Reference proteome</keyword>
<dbReference type="Pfam" id="PF08352">
    <property type="entry name" value="oligo_HPY"/>
    <property type="match status" value="1"/>
</dbReference>
<dbReference type="GO" id="GO:0005524">
    <property type="term" value="F:ATP binding"/>
    <property type="evidence" value="ECO:0007669"/>
    <property type="project" value="UniProtKB-KW"/>
</dbReference>